<dbReference type="EMBL" id="CP147251">
    <property type="protein sequence ID" value="WYJ76293.1"/>
    <property type="molecule type" value="Genomic_DNA"/>
</dbReference>
<evidence type="ECO:0000313" key="8">
    <source>
        <dbReference type="Proteomes" id="UP000664701"/>
    </source>
</evidence>
<keyword evidence="4 6" id="KW-1133">Transmembrane helix</keyword>
<sequence length="125" mass="14704">MEIIFLLVKMIVFLFVLLYGANQLLRYLNNRTHQNGGKTLQVLERIAVSKSSFIAIVKILDKYYVMSLSEQTNEIIRELTPEEVQKYRTSQQTPQEIVPKQFSQLIQKKTEQLARRKRNSSNEEK</sequence>
<dbReference type="InterPro" id="IPR022781">
    <property type="entry name" value="Flagellar_biosynth_FliO"/>
</dbReference>
<evidence type="ECO:0000256" key="4">
    <source>
        <dbReference type="ARBA" id="ARBA00022989"/>
    </source>
</evidence>
<keyword evidence="5 6" id="KW-0472">Membrane</keyword>
<name>A0ABZ2SLC1_9ENTE</name>
<keyword evidence="8" id="KW-1185">Reference proteome</keyword>
<comment type="subcellular location">
    <subcellularLocation>
        <location evidence="1">Cell membrane</location>
    </subcellularLocation>
</comment>
<evidence type="ECO:0000256" key="3">
    <source>
        <dbReference type="ARBA" id="ARBA00022692"/>
    </source>
</evidence>
<proteinExistence type="predicted"/>
<evidence type="ECO:0000256" key="2">
    <source>
        <dbReference type="ARBA" id="ARBA00022475"/>
    </source>
</evidence>
<organism evidence="7 8">
    <name type="scientific">Candidatus Enterococcus lowellii</name>
    <dbReference type="NCBI Taxonomy" id="2230877"/>
    <lineage>
        <taxon>Bacteria</taxon>
        <taxon>Bacillati</taxon>
        <taxon>Bacillota</taxon>
        <taxon>Bacilli</taxon>
        <taxon>Lactobacillales</taxon>
        <taxon>Enterococcaceae</taxon>
        <taxon>Enterococcus</taxon>
    </lineage>
</organism>
<keyword evidence="2" id="KW-1003">Cell membrane</keyword>
<evidence type="ECO:0000313" key="7">
    <source>
        <dbReference type="EMBL" id="WYJ76293.1"/>
    </source>
</evidence>
<dbReference type="RefSeq" id="WP_207942449.1">
    <property type="nucleotide sequence ID" value="NZ_CP147251.1"/>
</dbReference>
<dbReference type="Pfam" id="PF04347">
    <property type="entry name" value="FliO"/>
    <property type="match status" value="1"/>
</dbReference>
<accession>A0ABZ2SLC1</accession>
<evidence type="ECO:0000256" key="5">
    <source>
        <dbReference type="ARBA" id="ARBA00023136"/>
    </source>
</evidence>
<reference evidence="7 8" key="2">
    <citation type="submission" date="2024-03" db="EMBL/GenBank/DDBJ databases">
        <title>The Genome Sequence of Enterococcus sp. DIV2402.</title>
        <authorList>
            <consortium name="The Broad Institute Genomics Platform"/>
            <consortium name="The Broad Institute Microbial Omics Core"/>
            <consortium name="The Broad Institute Genomic Center for Infectious Diseases"/>
            <person name="Earl A."/>
            <person name="Manson A."/>
            <person name="Gilmore M."/>
            <person name="Schwartman J."/>
            <person name="Shea T."/>
            <person name="Abouelleil A."/>
            <person name="Cao P."/>
            <person name="Chapman S."/>
            <person name="Cusick C."/>
            <person name="Young S."/>
            <person name="Neafsey D."/>
            <person name="Nusbaum C."/>
            <person name="Birren B."/>
        </authorList>
    </citation>
    <scope>NUCLEOTIDE SEQUENCE [LARGE SCALE GENOMIC DNA]</scope>
    <source>
        <strain evidence="7 8">DIV2402</strain>
    </source>
</reference>
<feature type="transmembrane region" description="Helical" evidence="6">
    <location>
        <begin position="6"/>
        <end position="25"/>
    </location>
</feature>
<dbReference type="Proteomes" id="UP000664701">
    <property type="component" value="Chromosome"/>
</dbReference>
<gene>
    <name evidence="7" type="ORF">DOK78_000919</name>
</gene>
<keyword evidence="3 6" id="KW-0812">Transmembrane</keyword>
<protein>
    <recommendedName>
        <fullName evidence="9">Flagellar protein FliO/FliZ</fullName>
    </recommendedName>
</protein>
<evidence type="ECO:0000256" key="1">
    <source>
        <dbReference type="ARBA" id="ARBA00004236"/>
    </source>
</evidence>
<evidence type="ECO:0008006" key="9">
    <source>
        <dbReference type="Google" id="ProtNLM"/>
    </source>
</evidence>
<evidence type="ECO:0000256" key="6">
    <source>
        <dbReference type="SAM" id="Phobius"/>
    </source>
</evidence>
<reference evidence="7 8" key="1">
    <citation type="submission" date="2021-03" db="EMBL/GenBank/DDBJ databases">
        <authorList>
            <person name="Gilmore M.S."/>
            <person name="Schwartzman J."/>
            <person name="Van Tyne D."/>
            <person name="Martin M."/>
            <person name="Earl A.M."/>
            <person name="Manson A.L."/>
            <person name="Straub T."/>
            <person name="Salamzade R."/>
            <person name="Saavedra J."/>
            <person name="Lebreton F."/>
            <person name="Prichula J."/>
            <person name="Schaufler K."/>
            <person name="Gaca A."/>
            <person name="Sgardioli B."/>
            <person name="Wagenaar J."/>
            <person name="Strong T."/>
        </authorList>
    </citation>
    <scope>NUCLEOTIDE SEQUENCE [LARGE SCALE GENOMIC DNA]</scope>
    <source>
        <strain evidence="7 8">DIV2402</strain>
    </source>
</reference>